<reference evidence="12 13" key="1">
    <citation type="submission" date="2008-07" db="EMBL/GenBank/DDBJ databases">
        <authorList>
            <person name="El-Sayed N."/>
            <person name="Caler E."/>
            <person name="Inman J."/>
            <person name="Amedeo P."/>
            <person name="Hass B."/>
            <person name="Wortman J."/>
        </authorList>
    </citation>
    <scope>NUCLEOTIDE SEQUENCE [LARGE SCALE GENOMIC DNA]</scope>
    <source>
        <strain evidence="13">ATCC 50983 / TXsc</strain>
    </source>
</reference>
<evidence type="ECO:0000256" key="5">
    <source>
        <dbReference type="ARBA" id="ARBA00022827"/>
    </source>
</evidence>
<name>C5K6L3_PERM5</name>
<evidence type="ECO:0000256" key="6">
    <source>
        <dbReference type="ARBA" id="ARBA00022857"/>
    </source>
</evidence>
<dbReference type="Pfam" id="PF00175">
    <property type="entry name" value="NAD_binding_1"/>
    <property type="match status" value="1"/>
</dbReference>
<keyword evidence="13" id="KW-1185">Reference proteome</keyword>
<dbReference type="InterPro" id="IPR001709">
    <property type="entry name" value="Flavoprot_Pyr_Nucl_cyt_Rdtase"/>
</dbReference>
<protein>
    <recommendedName>
        <fullName evidence="3">ferredoxin--NADP(+) reductase</fullName>
        <ecNumber evidence="3">1.18.1.2</ecNumber>
    </recommendedName>
</protein>
<dbReference type="GO" id="GO:0004324">
    <property type="term" value="F:ferredoxin-NADP+ reductase activity"/>
    <property type="evidence" value="ECO:0007669"/>
    <property type="project" value="UniProtKB-EC"/>
</dbReference>
<dbReference type="InterPro" id="IPR039261">
    <property type="entry name" value="FNR_nucleotide-bd"/>
</dbReference>
<evidence type="ECO:0000259" key="11">
    <source>
        <dbReference type="PROSITE" id="PS51384"/>
    </source>
</evidence>
<comment type="catalytic activity">
    <reaction evidence="8">
        <text>2 reduced [2Fe-2S]-[ferredoxin] + NADP(+) + H(+) = 2 oxidized [2Fe-2S]-[ferredoxin] + NADPH</text>
        <dbReference type="Rhea" id="RHEA:20125"/>
        <dbReference type="Rhea" id="RHEA-COMP:10000"/>
        <dbReference type="Rhea" id="RHEA-COMP:10001"/>
        <dbReference type="ChEBI" id="CHEBI:15378"/>
        <dbReference type="ChEBI" id="CHEBI:33737"/>
        <dbReference type="ChEBI" id="CHEBI:33738"/>
        <dbReference type="ChEBI" id="CHEBI:57783"/>
        <dbReference type="ChEBI" id="CHEBI:58349"/>
        <dbReference type="EC" id="1.18.1.2"/>
    </reaction>
</comment>
<feature type="binding site" evidence="10">
    <location>
        <position position="95"/>
    </location>
    <ligand>
        <name>NADP(+)</name>
        <dbReference type="ChEBI" id="CHEBI:58349"/>
    </ligand>
</feature>
<organism evidence="13">
    <name type="scientific">Perkinsus marinus (strain ATCC 50983 / TXsc)</name>
    <dbReference type="NCBI Taxonomy" id="423536"/>
    <lineage>
        <taxon>Eukaryota</taxon>
        <taxon>Sar</taxon>
        <taxon>Alveolata</taxon>
        <taxon>Perkinsozoa</taxon>
        <taxon>Perkinsea</taxon>
        <taxon>Perkinsida</taxon>
        <taxon>Perkinsidae</taxon>
        <taxon>Perkinsus</taxon>
    </lineage>
</organism>
<dbReference type="FunFam" id="3.40.50.80:FF:000008">
    <property type="entry name" value="Ferredoxin--NADP reductase, chloroplastic"/>
    <property type="match status" value="1"/>
</dbReference>
<evidence type="ECO:0000313" key="13">
    <source>
        <dbReference type="Proteomes" id="UP000007800"/>
    </source>
</evidence>
<dbReference type="AlphaFoldDB" id="C5K6L3"/>
<dbReference type="PANTHER" id="PTHR43314">
    <property type="match status" value="1"/>
</dbReference>
<comment type="cofactor">
    <cofactor evidence="1">
        <name>FAD</name>
        <dbReference type="ChEBI" id="CHEBI:57692"/>
    </cofactor>
</comment>
<dbReference type="FunCoup" id="C5K6L3">
    <property type="interactions" value="12"/>
</dbReference>
<keyword evidence="7 9" id="KW-0560">Oxidoreductase</keyword>
<evidence type="ECO:0000256" key="3">
    <source>
        <dbReference type="ARBA" id="ARBA00013223"/>
    </source>
</evidence>
<keyword evidence="4 9" id="KW-0285">Flavoprotein</keyword>
<dbReference type="PIRSF" id="PIRSF000361">
    <property type="entry name" value="Frd-NADP+_RD"/>
    <property type="match status" value="1"/>
</dbReference>
<evidence type="ECO:0000256" key="4">
    <source>
        <dbReference type="ARBA" id="ARBA00022630"/>
    </source>
</evidence>
<dbReference type="Gene3D" id="2.40.30.10">
    <property type="entry name" value="Translation factors"/>
    <property type="match status" value="1"/>
</dbReference>
<dbReference type="EC" id="1.18.1.2" evidence="3"/>
<evidence type="ECO:0000256" key="7">
    <source>
        <dbReference type="ARBA" id="ARBA00023002"/>
    </source>
</evidence>
<dbReference type="PROSITE" id="PS51384">
    <property type="entry name" value="FAD_FR"/>
    <property type="match status" value="1"/>
</dbReference>
<dbReference type="SUPFAM" id="SSF52343">
    <property type="entry name" value="Ferredoxin reductase-like, C-terminal NADP-linked domain"/>
    <property type="match status" value="1"/>
</dbReference>
<evidence type="ECO:0000256" key="9">
    <source>
        <dbReference type="PIRNR" id="PIRNR000361"/>
    </source>
</evidence>
<dbReference type="InterPro" id="IPR017927">
    <property type="entry name" value="FAD-bd_FR_type"/>
</dbReference>
<dbReference type="InterPro" id="IPR001433">
    <property type="entry name" value="OxRdtase_FAD/NAD-bd"/>
</dbReference>
<evidence type="ECO:0000256" key="1">
    <source>
        <dbReference type="ARBA" id="ARBA00001974"/>
    </source>
</evidence>
<feature type="domain" description="FAD-binding FR-type" evidence="11">
    <location>
        <begin position="40"/>
        <end position="168"/>
    </location>
</feature>
<dbReference type="InterPro" id="IPR015701">
    <property type="entry name" value="FNR"/>
</dbReference>
<sequence>MVGLLLLAGRMHGVSRKARRKPKIISSRGRSVEVNKHKLKHPLQAVCLSNTPATREAKPEADVRHIVLDTGGDLEYLEGQSVGIIPPGAKTKVYSIASAGQGDLSDGTTVSLCVKRLVEVDKDYGEVEEDGLYAGHKVYRGVGSNYLCDLKPGDTVAITGPTGKELLLPDDPDSKVLMLATGTGIAPFRGFLTSEFCRGIDQGEGKLWLILGVADRSSILYPQELSDCVSANSDRLRVDYALSREEKDEQGRKMYIQSKMRQCGEDIWRWLQEPNFHLYMCGMKAMESGVHEALSEICASHGSDWKEILARMRKEGRYHAEVY</sequence>
<dbReference type="RefSeq" id="XP_002788137.1">
    <property type="nucleotide sequence ID" value="XM_002788091.1"/>
</dbReference>
<dbReference type="PRINTS" id="PR00371">
    <property type="entry name" value="FPNCR"/>
</dbReference>
<dbReference type="OMA" id="ETWHMLF"/>
<proteinExistence type="inferred from homology"/>
<dbReference type="InterPro" id="IPR017938">
    <property type="entry name" value="Riboflavin_synthase-like_b-brl"/>
</dbReference>
<keyword evidence="6 9" id="KW-0521">NADP</keyword>
<accession>C5K6L3</accession>
<evidence type="ECO:0000313" key="12">
    <source>
        <dbReference type="EMBL" id="EER19933.1"/>
    </source>
</evidence>
<comment type="similarity">
    <text evidence="2">Belongs to the ferredoxin--NADP reductase type 1 family.</text>
</comment>
<feature type="binding site" evidence="10">
    <location>
        <position position="253"/>
    </location>
    <ligand>
        <name>NADP(+)</name>
        <dbReference type="ChEBI" id="CHEBI:58349"/>
    </ligand>
</feature>
<evidence type="ECO:0000256" key="10">
    <source>
        <dbReference type="PIRSR" id="PIRSR000361-1"/>
    </source>
</evidence>
<evidence type="ECO:0000256" key="2">
    <source>
        <dbReference type="ARBA" id="ARBA00008312"/>
    </source>
</evidence>
<dbReference type="OrthoDB" id="1688044at2759"/>
<feature type="binding site" evidence="10">
    <location>
        <begin position="243"/>
        <end position="244"/>
    </location>
    <ligand>
        <name>NADP(+)</name>
        <dbReference type="ChEBI" id="CHEBI:58349"/>
    </ligand>
</feature>
<feature type="binding site" evidence="10">
    <location>
        <position position="115"/>
    </location>
    <ligand>
        <name>NADP(+)</name>
        <dbReference type="ChEBI" id="CHEBI:58349"/>
    </ligand>
</feature>
<dbReference type="Gene3D" id="3.40.50.80">
    <property type="entry name" value="Nucleotide-binding domain of ferredoxin-NADP reductase (FNR) module"/>
    <property type="match status" value="1"/>
</dbReference>
<dbReference type="EMBL" id="GG670888">
    <property type="protein sequence ID" value="EER19933.1"/>
    <property type="molecule type" value="Genomic_DNA"/>
</dbReference>
<dbReference type="SUPFAM" id="SSF63380">
    <property type="entry name" value="Riboflavin synthase domain-like"/>
    <property type="match status" value="1"/>
</dbReference>
<feature type="binding site" evidence="10">
    <location>
        <position position="183"/>
    </location>
    <ligand>
        <name>NADP(+)</name>
        <dbReference type="ChEBI" id="CHEBI:58349"/>
    </ligand>
</feature>
<feature type="binding site" evidence="10">
    <location>
        <position position="321"/>
    </location>
    <ligand>
        <name>NADP(+)</name>
        <dbReference type="ChEBI" id="CHEBI:58349"/>
    </ligand>
</feature>
<gene>
    <name evidence="12" type="ORF">Pmar_PMAR006827</name>
</gene>
<dbReference type="GeneID" id="9058597"/>
<evidence type="ECO:0000256" key="8">
    <source>
        <dbReference type="ARBA" id="ARBA00047776"/>
    </source>
</evidence>
<keyword evidence="5 9" id="KW-0274">FAD</keyword>
<dbReference type="InParanoid" id="C5K6L3"/>
<dbReference type="Proteomes" id="UP000007800">
    <property type="component" value="Unassembled WGS sequence"/>
</dbReference>